<evidence type="ECO:0000313" key="2">
    <source>
        <dbReference type="EMBL" id="ADG79132.1"/>
    </source>
</evidence>
<name>D5URS7_TSUPD</name>
<protein>
    <recommendedName>
        <fullName evidence="1">Outer membrane channel protein CpnT-like N-terminal domain-containing protein</fullName>
    </recommendedName>
</protein>
<dbReference type="KEGG" id="tpr:Tpau_2528"/>
<dbReference type="STRING" id="521096.Tpau_2528"/>
<dbReference type="eggNOG" id="COG5651">
    <property type="taxonomic scope" value="Bacteria"/>
</dbReference>
<dbReference type="HOGENOM" id="CLU_899986_0_0_11"/>
<evidence type="ECO:0000259" key="1">
    <source>
        <dbReference type="Pfam" id="PF25547"/>
    </source>
</evidence>
<sequence length="309" mass="30682">MSGGESGFETVAGGVAGIPVAEQGVDLVNAAAEALDGELTGGAAAAAFGVGSEIYSAAQDPIGYFAASGVGWVIEHVPFLKDALDAVSGNPEDIDRVSKEWKEKVGEALVTVGDDVRAAAAVTTDGWSGDAGDAYRKATESLATISDAMSRSAAKSAGGLAAAGSFVVEVRNTIRDELSKLCVWVVATVAAGAAASVPTAGASVVTATNSVLYRAAVTAQRFSSLLQKLGAKLKTMATKMSDLTSATRALRAATNSVDWQGAVNAATTVAGSSPVTASAREWGITGIGSALKVAGDGMAASAASAPPAR</sequence>
<reference evidence="2 3" key="2">
    <citation type="journal article" date="2011" name="Stand. Genomic Sci.">
        <title>Complete genome sequence of Tsukamurella paurometabola type strain (no. 33).</title>
        <authorList>
            <person name="Munk A.C."/>
            <person name="Lapidus A."/>
            <person name="Lucas S."/>
            <person name="Nolan M."/>
            <person name="Tice H."/>
            <person name="Cheng J.F."/>
            <person name="Del Rio T.G."/>
            <person name="Goodwin L."/>
            <person name="Pitluck S."/>
            <person name="Liolios K."/>
            <person name="Huntemann M."/>
            <person name="Ivanova N."/>
            <person name="Mavromatis K."/>
            <person name="Mikhailova N."/>
            <person name="Pati A."/>
            <person name="Chen A."/>
            <person name="Palaniappan K."/>
            <person name="Tapia R."/>
            <person name="Han C."/>
            <person name="Land M."/>
            <person name="Hauser L."/>
            <person name="Chang Y.J."/>
            <person name="Jeffries C.D."/>
            <person name="Brettin T."/>
            <person name="Yasawong M."/>
            <person name="Brambilla E.M."/>
            <person name="Rohde M."/>
            <person name="Sikorski J."/>
            <person name="Goker M."/>
            <person name="Detter J.C."/>
            <person name="Woyke T."/>
            <person name="Bristow J."/>
            <person name="Eisen J.A."/>
            <person name="Markowitz V."/>
            <person name="Hugenholtz P."/>
            <person name="Kyrpides N.C."/>
            <person name="Klenk H.P."/>
        </authorList>
    </citation>
    <scope>NUCLEOTIDE SEQUENCE [LARGE SCALE GENOMIC DNA]</scope>
    <source>
        <strain evidence="3">ATCC 8368 / DSM 20162 / CCUG 35730 / CIP 100753 / JCM 10117 / KCTC 9821 / NBRC 16120 / NCIMB 702349 / NCTC 13040</strain>
    </source>
</reference>
<feature type="domain" description="Outer membrane channel protein CpnT-like N-terminal" evidence="1">
    <location>
        <begin position="89"/>
        <end position="206"/>
    </location>
</feature>
<dbReference type="EMBL" id="CP001966">
    <property type="protein sequence ID" value="ADG79132.1"/>
    <property type="molecule type" value="Genomic_DNA"/>
</dbReference>
<accession>D5URS7</accession>
<dbReference type="Pfam" id="PF25547">
    <property type="entry name" value="WXG100_2"/>
    <property type="match status" value="1"/>
</dbReference>
<keyword evidence="3" id="KW-1185">Reference proteome</keyword>
<dbReference type="RefSeq" id="WP_013127151.1">
    <property type="nucleotide sequence ID" value="NC_014158.1"/>
</dbReference>
<dbReference type="InterPro" id="IPR057746">
    <property type="entry name" value="CpnT-like_N"/>
</dbReference>
<evidence type="ECO:0000313" key="3">
    <source>
        <dbReference type="Proteomes" id="UP000001213"/>
    </source>
</evidence>
<dbReference type="Proteomes" id="UP000001213">
    <property type="component" value="Chromosome"/>
</dbReference>
<reference evidence="3" key="1">
    <citation type="submission" date="2010-03" db="EMBL/GenBank/DDBJ databases">
        <title>The complete chromosome of Tsukamurella paurometabola DSM 20162.</title>
        <authorList>
            <consortium name="US DOE Joint Genome Institute (JGI-PGF)"/>
            <person name="Lucas S."/>
            <person name="Copeland A."/>
            <person name="Lapidus A."/>
            <person name="Glavina del Rio T."/>
            <person name="Dalin E."/>
            <person name="Tice H."/>
            <person name="Bruce D."/>
            <person name="Goodwin L."/>
            <person name="Pitluck S."/>
            <person name="Kyrpides N."/>
            <person name="Mavromatis K."/>
            <person name="Ivanova N."/>
            <person name="Mikhailova N."/>
            <person name="Munk A.C."/>
            <person name="Brettin T."/>
            <person name="Detter J.C."/>
            <person name="Tapia R."/>
            <person name="Han C."/>
            <person name="Larimer F."/>
            <person name="Land M."/>
            <person name="Hauser L."/>
            <person name="Markowitz V."/>
            <person name="Cheng J.-F."/>
            <person name="Hugenholtz P."/>
            <person name="Woyke T."/>
            <person name="Wu D."/>
            <person name="Jando M."/>
            <person name="Brambilla E."/>
            <person name="Klenk H.-P."/>
            <person name="Eisen J.A."/>
        </authorList>
    </citation>
    <scope>NUCLEOTIDE SEQUENCE [LARGE SCALE GENOMIC DNA]</scope>
    <source>
        <strain evidence="3">ATCC 8368 / DSM 20162 / CCUG 35730 / CIP 100753 / JCM 10117 / KCTC 9821 / NBRC 16120 / NCIMB 702349 / NCTC 13040</strain>
    </source>
</reference>
<gene>
    <name evidence="2" type="ordered locus">Tpau_2528</name>
</gene>
<proteinExistence type="predicted"/>
<organism evidence="2 3">
    <name type="scientific">Tsukamurella paurometabola (strain ATCC 8368 / DSM 20162 / CCUG 35730 / CIP 100753 / JCM 10117 / KCTC 9821 / NBRC 16120 / NCIMB 702349 / NCTC 13040)</name>
    <name type="common">Corynebacterium paurometabolum</name>
    <dbReference type="NCBI Taxonomy" id="521096"/>
    <lineage>
        <taxon>Bacteria</taxon>
        <taxon>Bacillati</taxon>
        <taxon>Actinomycetota</taxon>
        <taxon>Actinomycetes</taxon>
        <taxon>Mycobacteriales</taxon>
        <taxon>Tsukamurellaceae</taxon>
        <taxon>Tsukamurella</taxon>
    </lineage>
</organism>
<dbReference type="AlphaFoldDB" id="D5URS7"/>